<feature type="region of interest" description="Disordered" evidence="10">
    <location>
        <begin position="157"/>
        <end position="188"/>
    </location>
</feature>
<dbReference type="Gene3D" id="3.40.50.300">
    <property type="entry name" value="P-loop containing nucleotide triphosphate hydrolases"/>
    <property type="match status" value="1"/>
</dbReference>
<dbReference type="GeneID" id="30019047"/>
<dbReference type="Gene3D" id="3.30.420.110">
    <property type="entry name" value="MutS, connector domain"/>
    <property type="match status" value="1"/>
</dbReference>
<dbReference type="EMBL" id="AZHB01000005">
    <property type="protein sequence ID" value="OAA69485.1"/>
    <property type="molecule type" value="Genomic_DNA"/>
</dbReference>
<dbReference type="Gene3D" id="3.40.1170.10">
    <property type="entry name" value="DNA repair protein MutS, domain I"/>
    <property type="match status" value="1"/>
</dbReference>
<dbReference type="AlphaFoldDB" id="A0A168B1F2"/>
<dbReference type="GO" id="GO:0005524">
    <property type="term" value="F:ATP binding"/>
    <property type="evidence" value="ECO:0007669"/>
    <property type="project" value="UniProtKB-UniRule"/>
</dbReference>
<dbReference type="GO" id="GO:0006298">
    <property type="term" value="P:mismatch repair"/>
    <property type="evidence" value="ECO:0007669"/>
    <property type="project" value="InterPro"/>
</dbReference>
<dbReference type="InterPro" id="IPR017261">
    <property type="entry name" value="DNA_mismatch_repair_MutS/MSH"/>
</dbReference>
<dbReference type="STRING" id="1081104.A0A168B1F2"/>
<evidence type="ECO:0000256" key="3">
    <source>
        <dbReference type="ARBA" id="ARBA00022741"/>
    </source>
</evidence>
<keyword evidence="3 9" id="KW-0547">Nucleotide-binding</keyword>
<keyword evidence="6 9" id="KW-0238">DNA-binding</keyword>
<dbReference type="SUPFAM" id="SSF52540">
    <property type="entry name" value="P-loop containing nucleoside triphosphate hydrolases"/>
    <property type="match status" value="1"/>
</dbReference>
<sequence length="1101" mass="120162">MPPTSTPAGKKQQSLTAFFTPKAASSPKPPTSIQSSSPSRPPRGAAPAGNPFARKRSIDECADKENHDVNRDSKKAKTTAVADGADDALPTLQTPASARAQRYSYNTVPTSTDQTEADDGTDDEATRKKHAELHKKFVKKLGHPDAMNWRSRIAQDHATEENEDGDPEADEDDVPAPRSKKKGSKTGKLTPMETQFLDIKRKHLDTILIVEVGYKFRFFGEDARIAAKELSIVCIPGKMRYDEHPSEGHLDRFASASIPVHRLPVHARRLVAAGHKVGVVRQVETAALKKVGDNRNAPFTRKLTNLYTKGTYIDENGDLEQTTTGGNASSSGGYLLCITESKAKGSGTDEKVDVGILAVQPATGDIIYDTFEDGFMRSEIETRLLHISPCEFVIVGDLTKATDKLVQHLAGSSTNVFGDRSRVERVPRTQTMAAEASSHVTRFYADKLKEAAASQNEQSTSLLDKVLQLPEPVTICLSAMITHLTEYGLEHIFDLTKYFESFTARAHMLVTGTTLESLEVYRNATDHAERGSLFWAVDKTQTRFGRRLLRKWLGRPLLDRARLEARLAAVEELHAKRSTAPVDDLARLLATTRTDLERSLVRIYYGKCTRPELLSVLQALRQVSSHYVRVKTAADVGFDAPLLTDAVLALPRILDLVVAHLDKINLEAARKDDKYGFLRDEHHTDDMQDHQMGIAHVEHQLDQHRAAAAASLRRKTPVEYVTVAGIEFLIEVPNADIKHVPASWAKISGTKKVSRFHTPDVVQLIAERDQHREALAAACDAAFRELLASIAAAYQPLRDAVSALATLDCLLSLARVAAQPGYTRPHLLPADAPPTVAVTAGRHPMAEQTLASAGTGTYIPFSATLADPAPRALLITGPNMGGKSSFVRALALLVLLAQVGSFVPADALSLTLCDAIHTRAGARDNLFAGESTFMVEVSETARILRAATPRSLVILDELGRGTSTHDGAAIAHAVLHHVVAETRCLTLFITHYQNLARVANGLDALKNVHMKFTADKGPDGEEEITFLYEVGDGVAHRSYGLNVARLAHLPKKVIDIAAGRSSALESEMRMRRLKGICKMLGDVTGDSPDQLDNLIASIDQL</sequence>
<dbReference type="Gene3D" id="1.10.1420.10">
    <property type="match status" value="2"/>
</dbReference>
<dbReference type="FunFam" id="1.10.1420.10:FF:000004">
    <property type="entry name" value="DNA mismatch repair protein Msh3"/>
    <property type="match status" value="1"/>
</dbReference>
<evidence type="ECO:0000256" key="4">
    <source>
        <dbReference type="ARBA" id="ARBA00022763"/>
    </source>
</evidence>
<keyword evidence="7 9" id="KW-0234">DNA repair</keyword>
<dbReference type="OrthoDB" id="121051at2759"/>
<dbReference type="InterPro" id="IPR007695">
    <property type="entry name" value="DNA_mismatch_repair_MutS-lik_N"/>
</dbReference>
<evidence type="ECO:0000256" key="7">
    <source>
        <dbReference type="ARBA" id="ARBA00023204"/>
    </source>
</evidence>
<comment type="function">
    <text evidence="9">Component of the post-replicative DNA mismatch repair system (MMR).</text>
</comment>
<evidence type="ECO:0000259" key="11">
    <source>
        <dbReference type="PROSITE" id="PS00486"/>
    </source>
</evidence>
<dbReference type="GO" id="GO:0030983">
    <property type="term" value="F:mismatched DNA binding"/>
    <property type="evidence" value="ECO:0007669"/>
    <property type="project" value="UniProtKB-UniRule"/>
</dbReference>
<feature type="compositionally biased region" description="Low complexity" evidence="10">
    <location>
        <begin position="20"/>
        <end position="38"/>
    </location>
</feature>
<keyword evidence="4 9" id="KW-0227">DNA damage</keyword>
<dbReference type="InterPro" id="IPR007696">
    <property type="entry name" value="DNA_mismatch_repair_MutS_core"/>
</dbReference>
<dbReference type="PANTHER" id="PTHR11361:SF122">
    <property type="entry name" value="DNA MISMATCH REPAIR PROTEIN MSH3"/>
    <property type="match status" value="1"/>
</dbReference>
<dbReference type="SMART" id="SM00534">
    <property type="entry name" value="MUTSac"/>
    <property type="match status" value="1"/>
</dbReference>
<dbReference type="GO" id="GO:0005634">
    <property type="term" value="C:nucleus"/>
    <property type="evidence" value="ECO:0007669"/>
    <property type="project" value="UniProtKB-SubCell"/>
</dbReference>
<gene>
    <name evidence="12" type="ORF">ISF_02755</name>
</gene>
<dbReference type="RefSeq" id="XP_018706089.1">
    <property type="nucleotide sequence ID" value="XM_018846361.1"/>
</dbReference>
<dbReference type="Pfam" id="PF05188">
    <property type="entry name" value="MutS_II"/>
    <property type="match status" value="1"/>
</dbReference>
<dbReference type="Pfam" id="PF05192">
    <property type="entry name" value="MutS_III"/>
    <property type="match status" value="1"/>
</dbReference>
<dbReference type="FunFam" id="3.30.420.110:FF:000008">
    <property type="entry name" value="DNA mismatch repair protein"/>
    <property type="match status" value="1"/>
</dbReference>
<feature type="region of interest" description="Disordered" evidence="10">
    <location>
        <begin position="1"/>
        <end position="129"/>
    </location>
</feature>
<dbReference type="Pfam" id="PF00488">
    <property type="entry name" value="MutS_V"/>
    <property type="match status" value="1"/>
</dbReference>
<evidence type="ECO:0000256" key="9">
    <source>
        <dbReference type="PIRNR" id="PIRNR037677"/>
    </source>
</evidence>
<dbReference type="SUPFAM" id="SSF55271">
    <property type="entry name" value="DNA repair protein MutS, domain I"/>
    <property type="match status" value="1"/>
</dbReference>
<dbReference type="InterPro" id="IPR000432">
    <property type="entry name" value="DNA_mismatch_repair_MutS_C"/>
</dbReference>
<feature type="compositionally biased region" description="Basic and acidic residues" evidence="10">
    <location>
        <begin position="56"/>
        <end position="75"/>
    </location>
</feature>
<evidence type="ECO:0000256" key="5">
    <source>
        <dbReference type="ARBA" id="ARBA00022840"/>
    </source>
</evidence>
<evidence type="ECO:0000256" key="6">
    <source>
        <dbReference type="ARBA" id="ARBA00023125"/>
    </source>
</evidence>
<dbReference type="InterPro" id="IPR007860">
    <property type="entry name" value="DNA_mmatch_repair_MutS_con_dom"/>
</dbReference>
<dbReference type="PIRSF" id="PIRSF037677">
    <property type="entry name" value="DNA_mis_repair_Msh6"/>
    <property type="match status" value="1"/>
</dbReference>
<evidence type="ECO:0000313" key="13">
    <source>
        <dbReference type="Proteomes" id="UP000076744"/>
    </source>
</evidence>
<feature type="domain" description="DNA mismatch repair proteins mutS family" evidence="11">
    <location>
        <begin position="951"/>
        <end position="967"/>
    </location>
</feature>
<reference evidence="12 13" key="1">
    <citation type="journal article" date="2016" name="Genome Biol. Evol.">
        <title>Divergent and convergent evolution of fungal pathogenicity.</title>
        <authorList>
            <person name="Shang Y."/>
            <person name="Xiao G."/>
            <person name="Zheng P."/>
            <person name="Cen K."/>
            <person name="Zhan S."/>
            <person name="Wang C."/>
        </authorList>
    </citation>
    <scope>NUCLEOTIDE SEQUENCE [LARGE SCALE GENOMIC DNA]</scope>
    <source>
        <strain evidence="12 13">ARSEF 2679</strain>
    </source>
</reference>
<keyword evidence="13" id="KW-1185">Reference proteome</keyword>
<proteinExistence type="inferred from homology"/>
<dbReference type="SMART" id="SM00533">
    <property type="entry name" value="MUTSd"/>
    <property type="match status" value="1"/>
</dbReference>
<name>A0A168B1F2_CORFA</name>
<feature type="compositionally biased region" description="Acidic residues" evidence="10">
    <location>
        <begin position="161"/>
        <end position="174"/>
    </location>
</feature>
<accession>A0A168B1F2</accession>
<dbReference type="InterPro" id="IPR036678">
    <property type="entry name" value="MutS_con_dom_sf"/>
</dbReference>
<organism evidence="12 13">
    <name type="scientific">Cordyceps fumosorosea (strain ARSEF 2679)</name>
    <name type="common">Isaria fumosorosea</name>
    <dbReference type="NCBI Taxonomy" id="1081104"/>
    <lineage>
        <taxon>Eukaryota</taxon>
        <taxon>Fungi</taxon>
        <taxon>Dikarya</taxon>
        <taxon>Ascomycota</taxon>
        <taxon>Pezizomycotina</taxon>
        <taxon>Sordariomycetes</taxon>
        <taxon>Hypocreomycetidae</taxon>
        <taxon>Hypocreales</taxon>
        <taxon>Cordycipitaceae</taxon>
        <taxon>Cordyceps</taxon>
    </lineage>
</organism>
<evidence type="ECO:0000256" key="8">
    <source>
        <dbReference type="ARBA" id="ARBA00023242"/>
    </source>
</evidence>
<dbReference type="NCBIfam" id="NF003810">
    <property type="entry name" value="PRK05399.1"/>
    <property type="match status" value="1"/>
</dbReference>
<comment type="subcellular location">
    <subcellularLocation>
        <location evidence="1">Nucleus</location>
    </subcellularLocation>
</comment>
<dbReference type="SUPFAM" id="SSF48334">
    <property type="entry name" value="DNA repair protein MutS, domain III"/>
    <property type="match status" value="1"/>
</dbReference>
<dbReference type="InterPro" id="IPR016151">
    <property type="entry name" value="DNA_mismatch_repair_MutS_N"/>
</dbReference>
<dbReference type="InterPro" id="IPR045076">
    <property type="entry name" value="MutS"/>
</dbReference>
<protein>
    <recommendedName>
        <fullName evidence="9">DNA mismatch repair protein</fullName>
    </recommendedName>
</protein>
<dbReference type="InterPro" id="IPR036187">
    <property type="entry name" value="DNA_mismatch_repair_MutS_sf"/>
</dbReference>
<dbReference type="PROSITE" id="PS00486">
    <property type="entry name" value="DNA_MISMATCH_REPAIR_2"/>
    <property type="match status" value="1"/>
</dbReference>
<dbReference type="InterPro" id="IPR027417">
    <property type="entry name" value="P-loop_NTPase"/>
</dbReference>
<dbReference type="Proteomes" id="UP000076744">
    <property type="component" value="Unassembled WGS sequence"/>
</dbReference>
<dbReference type="Pfam" id="PF01624">
    <property type="entry name" value="MutS_I"/>
    <property type="match status" value="1"/>
</dbReference>
<evidence type="ECO:0000313" key="12">
    <source>
        <dbReference type="EMBL" id="OAA69485.1"/>
    </source>
</evidence>
<dbReference type="GO" id="GO:0006312">
    <property type="term" value="P:mitotic recombination"/>
    <property type="evidence" value="ECO:0007669"/>
    <property type="project" value="TreeGrafter"/>
</dbReference>
<evidence type="ECO:0000256" key="10">
    <source>
        <dbReference type="SAM" id="MobiDB-lite"/>
    </source>
</evidence>
<dbReference type="FunFam" id="3.40.1170.10:FF:000006">
    <property type="entry name" value="DNA mismatch repair protein"/>
    <property type="match status" value="1"/>
</dbReference>
<evidence type="ECO:0000256" key="1">
    <source>
        <dbReference type="ARBA" id="ARBA00004123"/>
    </source>
</evidence>
<comment type="caution">
    <text evidence="12">The sequence shown here is derived from an EMBL/GenBank/DDBJ whole genome shotgun (WGS) entry which is preliminary data.</text>
</comment>
<dbReference type="PANTHER" id="PTHR11361">
    <property type="entry name" value="DNA MISMATCH REPAIR PROTEIN MUTS FAMILY MEMBER"/>
    <property type="match status" value="1"/>
</dbReference>
<evidence type="ECO:0000256" key="2">
    <source>
        <dbReference type="ARBA" id="ARBA00007094"/>
    </source>
</evidence>
<comment type="similarity">
    <text evidence="2">Belongs to the DNA mismatch repair MutS family. MSH3 subfamily.</text>
</comment>
<dbReference type="GO" id="GO:0140664">
    <property type="term" value="F:ATP-dependent DNA damage sensor activity"/>
    <property type="evidence" value="ECO:0007669"/>
    <property type="project" value="InterPro"/>
</dbReference>
<keyword evidence="8" id="KW-0539">Nucleus</keyword>
<keyword evidence="5 9" id="KW-0067">ATP-binding</keyword>